<evidence type="ECO:0000313" key="1">
    <source>
        <dbReference type="EMBL" id="CAA9461547.1"/>
    </source>
</evidence>
<sequence>MLKSIALKLLKNPQARSLGIKLLKNPRVQREIIKQVSRRFSGR</sequence>
<reference evidence="1" key="1">
    <citation type="submission" date="2020-02" db="EMBL/GenBank/DDBJ databases">
        <authorList>
            <person name="Meier V. D."/>
        </authorList>
    </citation>
    <scope>NUCLEOTIDE SEQUENCE</scope>
    <source>
        <strain evidence="1">AVDCRST_MAG25</strain>
    </source>
</reference>
<accession>A0A6J4R1J5</accession>
<name>A0A6J4R1J5_9ACTN</name>
<dbReference type="AlphaFoldDB" id="A0A6J4R1J5"/>
<organism evidence="1">
    <name type="scientific">uncultured Rubrobacteraceae bacterium</name>
    <dbReference type="NCBI Taxonomy" id="349277"/>
    <lineage>
        <taxon>Bacteria</taxon>
        <taxon>Bacillati</taxon>
        <taxon>Actinomycetota</taxon>
        <taxon>Rubrobacteria</taxon>
        <taxon>Rubrobacterales</taxon>
        <taxon>Rubrobacteraceae</taxon>
        <taxon>environmental samples</taxon>
    </lineage>
</organism>
<dbReference type="EMBL" id="CADCVI010000058">
    <property type="protein sequence ID" value="CAA9461547.1"/>
    <property type="molecule type" value="Genomic_DNA"/>
</dbReference>
<proteinExistence type="predicted"/>
<gene>
    <name evidence="1" type="ORF">AVDCRST_MAG25-934</name>
</gene>
<protein>
    <submittedName>
        <fullName evidence="1">Uncharacterized protein</fullName>
    </submittedName>
</protein>